<dbReference type="InterPro" id="IPR003660">
    <property type="entry name" value="HAMP_dom"/>
</dbReference>
<dbReference type="Gene3D" id="3.30.450.20">
    <property type="entry name" value="PAS domain"/>
    <property type="match status" value="1"/>
</dbReference>
<proteinExistence type="inferred from homology"/>
<dbReference type="Pfam" id="PF02743">
    <property type="entry name" value="dCache_1"/>
    <property type="match status" value="1"/>
</dbReference>
<dbReference type="PANTHER" id="PTHR32089">
    <property type="entry name" value="METHYL-ACCEPTING CHEMOTAXIS PROTEIN MCPB"/>
    <property type="match status" value="1"/>
</dbReference>
<evidence type="ECO:0000256" key="2">
    <source>
        <dbReference type="ARBA" id="ARBA00022475"/>
    </source>
</evidence>
<keyword evidence="5" id="KW-1133">Transmembrane helix</keyword>
<evidence type="ECO:0000256" key="1">
    <source>
        <dbReference type="ARBA" id="ARBA00004651"/>
    </source>
</evidence>
<dbReference type="CDD" id="cd12914">
    <property type="entry name" value="PDC1_DGC_like"/>
    <property type="match status" value="1"/>
</dbReference>
<evidence type="ECO:0000259" key="10">
    <source>
        <dbReference type="PROSITE" id="PS50885"/>
    </source>
</evidence>
<evidence type="ECO:0000256" key="6">
    <source>
        <dbReference type="ARBA" id="ARBA00023136"/>
    </source>
</evidence>
<keyword evidence="2" id="KW-1003">Cell membrane</keyword>
<evidence type="ECO:0000313" key="11">
    <source>
        <dbReference type="EMBL" id="KUG03216.1"/>
    </source>
</evidence>
<keyword evidence="6" id="KW-0472">Membrane</keyword>
<comment type="caution">
    <text evidence="11">The sequence shown here is derived from an EMBL/GenBank/DDBJ whole genome shotgun (WGS) entry which is preliminary data.</text>
</comment>
<gene>
    <name evidence="11" type="ORF">ASZ90_019315</name>
</gene>
<dbReference type="GO" id="GO:0005886">
    <property type="term" value="C:plasma membrane"/>
    <property type="evidence" value="ECO:0007669"/>
    <property type="project" value="UniProtKB-SubCell"/>
</dbReference>
<accession>A0A0W8E3I1</accession>
<dbReference type="Pfam" id="PF00672">
    <property type="entry name" value="HAMP"/>
    <property type="match status" value="1"/>
</dbReference>
<dbReference type="CDD" id="cd12912">
    <property type="entry name" value="PDC2_MCP_like"/>
    <property type="match status" value="1"/>
</dbReference>
<dbReference type="InterPro" id="IPR029151">
    <property type="entry name" value="Sensor-like_sf"/>
</dbReference>
<protein>
    <submittedName>
        <fullName evidence="11">Methyl-accepting chemotaxis protein</fullName>
    </submittedName>
</protein>
<dbReference type="Pfam" id="PF00015">
    <property type="entry name" value="MCPsignal"/>
    <property type="match status" value="1"/>
</dbReference>
<comment type="subcellular location">
    <subcellularLocation>
        <location evidence="1">Cell membrane</location>
        <topology evidence="1">Multi-pass membrane protein</topology>
    </subcellularLocation>
</comment>
<dbReference type="SMART" id="SM00304">
    <property type="entry name" value="HAMP"/>
    <property type="match status" value="1"/>
</dbReference>
<dbReference type="PANTHER" id="PTHR32089:SF112">
    <property type="entry name" value="LYSOZYME-LIKE PROTEIN-RELATED"/>
    <property type="match status" value="1"/>
</dbReference>
<dbReference type="GO" id="GO:0006935">
    <property type="term" value="P:chemotaxis"/>
    <property type="evidence" value="ECO:0007669"/>
    <property type="project" value="UniProtKB-KW"/>
</dbReference>
<evidence type="ECO:0000256" key="3">
    <source>
        <dbReference type="ARBA" id="ARBA00022500"/>
    </source>
</evidence>
<organism evidence="11">
    <name type="scientific">hydrocarbon metagenome</name>
    <dbReference type="NCBI Taxonomy" id="938273"/>
    <lineage>
        <taxon>unclassified sequences</taxon>
        <taxon>metagenomes</taxon>
        <taxon>ecological metagenomes</taxon>
    </lineage>
</organism>
<dbReference type="GO" id="GO:0007165">
    <property type="term" value="P:signal transduction"/>
    <property type="evidence" value="ECO:0007669"/>
    <property type="project" value="UniProtKB-KW"/>
</dbReference>
<evidence type="ECO:0000259" key="9">
    <source>
        <dbReference type="PROSITE" id="PS50111"/>
    </source>
</evidence>
<feature type="domain" description="Methyl-accepting transducer" evidence="9">
    <location>
        <begin position="342"/>
        <end position="607"/>
    </location>
</feature>
<feature type="domain" description="HAMP" evidence="10">
    <location>
        <begin position="282"/>
        <end position="337"/>
    </location>
</feature>
<reference evidence="11" key="1">
    <citation type="journal article" date="2015" name="Proc. Natl. Acad. Sci. U.S.A.">
        <title>Networks of energetic and metabolic interactions define dynamics in microbial communities.</title>
        <authorList>
            <person name="Embree M."/>
            <person name="Liu J.K."/>
            <person name="Al-Bassam M.M."/>
            <person name="Zengler K."/>
        </authorList>
    </citation>
    <scope>NUCLEOTIDE SEQUENCE</scope>
</reference>
<evidence type="ECO:0000256" key="8">
    <source>
        <dbReference type="ARBA" id="ARBA00029447"/>
    </source>
</evidence>
<keyword evidence="7" id="KW-0807">Transducer</keyword>
<keyword evidence="3" id="KW-0145">Chemotaxis</keyword>
<comment type="similarity">
    <text evidence="8">Belongs to the methyl-accepting chemotaxis (MCP) protein family.</text>
</comment>
<dbReference type="AlphaFoldDB" id="A0A0W8E3I1"/>
<dbReference type="SUPFAM" id="SSF58104">
    <property type="entry name" value="Methyl-accepting chemotaxis protein (MCP) signaling domain"/>
    <property type="match status" value="1"/>
</dbReference>
<dbReference type="InterPro" id="IPR004089">
    <property type="entry name" value="MCPsignal_dom"/>
</dbReference>
<sequence length="644" mass="68411">MVCGGLGWISYSLASKTMLETIDTQVSTKAADAAQAVADEVSKQLAVMETLAANETIKTMDLEQQMPLLKKENSRLGYIMCGPAAPNGDALTTTGVAFNMADRDYFQQALKGQSTISDPLVSKVDSSVVVTLAVPIKDDAGKIKGVLVAALDASVLSQKVAEITFGETGYAYMCNESGTVIAHPNHDLVTDQYNPADSGLTDLIAHVDKMKAGEPGFGEYLWTDSKIKFMGYAPVANTGWSVAVTAPKDEVMAGITNMSQKAMAASFAFLLLGALIAVWLGAKIAKPISAASEYSEQIAQGDLTVEIPSALLSRQDEIGHLLNSMAKMINNLKNMMMDIARNSQEVAASSEQLSASSQNIATGMQQTSAAVEEISAGMEEVSAAAEEINASSEEITATLTQVNNEANQGYENSLQVQKRAAYTRDESQKALDDTNQIYGSIRGKVEKAIEDSKVINEISGMAGKIADIANQTNLLALNAAIEAARAGEHGKGFAVVAEEVRKLAEDSANSVDAIQTITHQVQNAIVNLTGNTGELLDFINNNVTRDLGRMTTAGKYYSDDADMLTHLTGDTSKNIQQIMASMHDVTRAIEATAATIEQSNAGSQEIARHTETAATAASEINTTAARLAESAEILNNLIHQFKIS</sequence>
<dbReference type="PROSITE" id="PS50885">
    <property type="entry name" value="HAMP"/>
    <property type="match status" value="1"/>
</dbReference>
<evidence type="ECO:0000256" key="4">
    <source>
        <dbReference type="ARBA" id="ARBA00022692"/>
    </source>
</evidence>
<dbReference type="Gene3D" id="1.10.287.950">
    <property type="entry name" value="Methyl-accepting chemotaxis protein"/>
    <property type="match status" value="1"/>
</dbReference>
<keyword evidence="4" id="KW-0812">Transmembrane</keyword>
<evidence type="ECO:0000256" key="5">
    <source>
        <dbReference type="ARBA" id="ARBA00022989"/>
    </source>
</evidence>
<dbReference type="InterPro" id="IPR033479">
    <property type="entry name" value="dCache_1"/>
</dbReference>
<dbReference type="EMBL" id="LNQE01001888">
    <property type="protein sequence ID" value="KUG03216.1"/>
    <property type="molecule type" value="Genomic_DNA"/>
</dbReference>
<dbReference type="PROSITE" id="PS50111">
    <property type="entry name" value="CHEMOTAXIS_TRANSDUC_2"/>
    <property type="match status" value="1"/>
</dbReference>
<dbReference type="SUPFAM" id="SSF103190">
    <property type="entry name" value="Sensory domain-like"/>
    <property type="match status" value="1"/>
</dbReference>
<evidence type="ECO:0000256" key="7">
    <source>
        <dbReference type="ARBA" id="ARBA00023224"/>
    </source>
</evidence>
<dbReference type="SMART" id="SM00283">
    <property type="entry name" value="MA"/>
    <property type="match status" value="1"/>
</dbReference>
<name>A0A0W8E3I1_9ZZZZ</name>
<dbReference type="CDD" id="cd06225">
    <property type="entry name" value="HAMP"/>
    <property type="match status" value="1"/>
</dbReference>